<evidence type="ECO:0000259" key="5">
    <source>
        <dbReference type="Pfam" id="PF07859"/>
    </source>
</evidence>
<keyword evidence="2" id="KW-0378">Hydrolase</keyword>
<keyword evidence="6" id="KW-1185">Reference proteome</keyword>
<evidence type="ECO:0000256" key="3">
    <source>
        <dbReference type="PIRSR" id="PIRSR037251-1"/>
    </source>
</evidence>
<sequence length="401" mass="45542">MLALIIIALSILVVFLLHYQQPKAEIPHEVCGRVLLHIFHHIMSVLFSLELILEKLGIYVDHHIIRFLLNLMPSGDTSKLFIKDLTFEKINMKIYQPKVPSAGLRRGVVYCHGGTGRFGSIKVYTNLCCSIATKTESVVMCVGYRLAPEHPFPAQFDDCLAATIHFMRTAEDYGVDPARVIVCGDSSGGTIATAVCQALVDRTDLPKIRAQMLIYPFLQAVDFNLPSYQQNHTMPPLLRKWTIHLGLRYLNIDVSVVDGILKGIHIREDLREKYSKWLSPDNIQNEFKIRGYEPPKLYPCVEEYCTKAQAFLTPTFSPLLAEDDVIRQLPETFILTCEYDVLRDDGLLYKKRLEDNEVQVTWCHLKDGFHGVVPIAKMYGIISFEAGLRGINAMVKFIRSL</sequence>
<dbReference type="InterPro" id="IPR017157">
    <property type="entry name" value="Arylacetamide_deacetylase"/>
</dbReference>
<keyword evidence="4" id="KW-0732">Signal</keyword>
<gene>
    <name evidence="7" type="primary">LOC102376680</name>
</gene>
<dbReference type="InterPro" id="IPR050300">
    <property type="entry name" value="GDXG_lipolytic_enzyme"/>
</dbReference>
<dbReference type="PANTHER" id="PTHR48081:SF32">
    <property type="entry name" value="ALPHA_BETA HYDROLASE FOLD-3 DOMAIN-CONTAINING PROTEIN"/>
    <property type="match status" value="1"/>
</dbReference>
<evidence type="ECO:0000313" key="7">
    <source>
        <dbReference type="RefSeq" id="XP_025053909.1"/>
    </source>
</evidence>
<dbReference type="PANTHER" id="PTHR48081">
    <property type="entry name" value="AB HYDROLASE SUPERFAMILY PROTEIN C4A8.06C"/>
    <property type="match status" value="1"/>
</dbReference>
<evidence type="ECO:0000313" key="6">
    <source>
        <dbReference type="Proteomes" id="UP000189705"/>
    </source>
</evidence>
<feature type="active site" evidence="3">
    <location>
        <position position="370"/>
    </location>
</feature>
<dbReference type="STRING" id="38654.A0A3Q0G2N1"/>
<organism evidence="6 7">
    <name type="scientific">Alligator sinensis</name>
    <name type="common">Chinese alligator</name>
    <dbReference type="NCBI Taxonomy" id="38654"/>
    <lineage>
        <taxon>Eukaryota</taxon>
        <taxon>Metazoa</taxon>
        <taxon>Chordata</taxon>
        <taxon>Craniata</taxon>
        <taxon>Vertebrata</taxon>
        <taxon>Euteleostomi</taxon>
        <taxon>Archelosauria</taxon>
        <taxon>Archosauria</taxon>
        <taxon>Crocodylia</taxon>
        <taxon>Alligatoridae</taxon>
        <taxon>Alligatorinae</taxon>
        <taxon>Alligator</taxon>
    </lineage>
</organism>
<feature type="domain" description="Alpha/beta hydrolase fold-3" evidence="5">
    <location>
        <begin position="108"/>
        <end position="245"/>
    </location>
</feature>
<feature type="active site" evidence="3">
    <location>
        <position position="340"/>
    </location>
</feature>
<evidence type="ECO:0000256" key="1">
    <source>
        <dbReference type="ARBA" id="ARBA00010515"/>
    </source>
</evidence>
<dbReference type="InParanoid" id="A0A3Q0G2N1"/>
<evidence type="ECO:0000256" key="4">
    <source>
        <dbReference type="SAM" id="SignalP"/>
    </source>
</evidence>
<dbReference type="Pfam" id="PF07859">
    <property type="entry name" value="Abhydrolase_3"/>
    <property type="match status" value="2"/>
</dbReference>
<dbReference type="InterPro" id="IPR013094">
    <property type="entry name" value="AB_hydrolase_3"/>
</dbReference>
<dbReference type="GO" id="GO:0016020">
    <property type="term" value="C:membrane"/>
    <property type="evidence" value="ECO:0007669"/>
    <property type="project" value="InterPro"/>
</dbReference>
<dbReference type="RefSeq" id="XP_025053909.1">
    <property type="nucleotide sequence ID" value="XM_025198124.1"/>
</dbReference>
<feature type="active site" evidence="3">
    <location>
        <position position="186"/>
    </location>
</feature>
<dbReference type="InterPro" id="IPR029058">
    <property type="entry name" value="AB_hydrolase_fold"/>
</dbReference>
<feature type="signal peptide" evidence="4">
    <location>
        <begin position="1"/>
        <end position="24"/>
    </location>
</feature>
<feature type="chain" id="PRO_5018035567" evidence="4">
    <location>
        <begin position="25"/>
        <end position="401"/>
    </location>
</feature>
<dbReference type="PIRSF" id="PIRSF037251">
    <property type="entry name" value="Arylacetamide_deacetylase"/>
    <property type="match status" value="1"/>
</dbReference>
<dbReference type="GO" id="GO:0052689">
    <property type="term" value="F:carboxylic ester hydrolase activity"/>
    <property type="evidence" value="ECO:0007669"/>
    <property type="project" value="InterPro"/>
</dbReference>
<protein>
    <submittedName>
        <fullName evidence="7">Arylacetamide deacetylase-like 4 isoform X1</fullName>
    </submittedName>
</protein>
<accession>A0A3Q0G2N1</accession>
<evidence type="ECO:0000256" key="2">
    <source>
        <dbReference type="ARBA" id="ARBA00022801"/>
    </source>
</evidence>
<dbReference type="AlphaFoldDB" id="A0A3Q0G2N1"/>
<proteinExistence type="inferred from homology"/>
<dbReference type="Proteomes" id="UP000189705">
    <property type="component" value="Unplaced"/>
</dbReference>
<name>A0A3Q0G2N1_ALLSI</name>
<dbReference type="Gene3D" id="3.40.50.1820">
    <property type="entry name" value="alpha/beta hydrolase"/>
    <property type="match status" value="1"/>
</dbReference>
<dbReference type="SUPFAM" id="SSF53474">
    <property type="entry name" value="alpha/beta-Hydrolases"/>
    <property type="match status" value="1"/>
</dbReference>
<reference evidence="7" key="1">
    <citation type="submission" date="2025-08" db="UniProtKB">
        <authorList>
            <consortium name="RefSeq"/>
        </authorList>
    </citation>
    <scope>IDENTIFICATION</scope>
</reference>
<dbReference type="GeneID" id="102376680"/>
<comment type="similarity">
    <text evidence="1">Belongs to the 'GDXG' lipolytic enzyme family.</text>
</comment>
<dbReference type="KEGG" id="asn:102376680"/>
<feature type="domain" description="Alpha/beta hydrolase fold-3" evidence="5">
    <location>
        <begin position="300"/>
        <end position="372"/>
    </location>
</feature>